<evidence type="ECO:0000256" key="2">
    <source>
        <dbReference type="ARBA" id="ARBA00022723"/>
    </source>
</evidence>
<protein>
    <submittedName>
        <fullName evidence="7">NAD(P)-dependent alcohol dehydrogenase</fullName>
    </submittedName>
</protein>
<reference evidence="7" key="1">
    <citation type="submission" date="2020-10" db="EMBL/GenBank/DDBJ databases">
        <title>Whole-genome sequence of Luteibacter sp. EIF3.</title>
        <authorList>
            <person name="Friedrich I."/>
            <person name="Hertel R."/>
            <person name="Daniel R."/>
        </authorList>
    </citation>
    <scope>NUCLEOTIDE SEQUENCE</scope>
    <source>
        <strain evidence="7">EIF3</strain>
    </source>
</reference>
<comment type="cofactor">
    <cofactor evidence="1 5">
        <name>Zn(2+)</name>
        <dbReference type="ChEBI" id="CHEBI:29105"/>
    </cofactor>
</comment>
<dbReference type="RefSeq" id="WP_250339272.1">
    <property type="nucleotide sequence ID" value="NZ_CP063231.1"/>
</dbReference>
<dbReference type="Pfam" id="PF08240">
    <property type="entry name" value="ADH_N"/>
    <property type="match status" value="1"/>
</dbReference>
<accession>A0ABY4T391</accession>
<name>A0ABY4T391_9GAMM</name>
<evidence type="ECO:0000256" key="4">
    <source>
        <dbReference type="ARBA" id="ARBA00023002"/>
    </source>
</evidence>
<dbReference type="CDD" id="cd05283">
    <property type="entry name" value="CAD1"/>
    <property type="match status" value="1"/>
</dbReference>
<proteinExistence type="inferred from homology"/>
<dbReference type="SMART" id="SM00829">
    <property type="entry name" value="PKS_ER"/>
    <property type="match status" value="1"/>
</dbReference>
<dbReference type="InterPro" id="IPR047109">
    <property type="entry name" value="CAD-like"/>
</dbReference>
<keyword evidence="8" id="KW-1185">Reference proteome</keyword>
<evidence type="ECO:0000313" key="8">
    <source>
        <dbReference type="Proteomes" id="UP001056681"/>
    </source>
</evidence>
<dbReference type="PANTHER" id="PTHR42683">
    <property type="entry name" value="ALDEHYDE REDUCTASE"/>
    <property type="match status" value="1"/>
</dbReference>
<dbReference type="PROSITE" id="PS00059">
    <property type="entry name" value="ADH_ZINC"/>
    <property type="match status" value="1"/>
</dbReference>
<dbReference type="InterPro" id="IPR013149">
    <property type="entry name" value="ADH-like_C"/>
</dbReference>
<sequence length="350" mass="37761">MFEVRGFAAHDATTPLVPFTVPRRDVGAHDIHIEILYSGVCHSDLHQAQNDWGNAIYPMVPGHEIVGRVKAVGSAVKKFKVGDYAGVGCMVDSCRECESCKRDLEQYCLNHTSFTYNGTEQDRTTPTYGGYSTDIVVQERFAVKISDKLDLKATAPLLCAGITTYSPLRHWNVGPGQKVGVIGLGGLGHMGVKFAKAMGAHVTMITTSASKGEDAKRLGADAVLLSTDAEAMKAQAASFDFLLNTVPVSHDLNPYINLLKLDGTMVLVGVLTPIDGMIGGALMLPRRTIAGSAIGGMAETQEMMDFCAEHGIVSDIELVDMASINETYKRLVKNDVRYRFVIDMATMPAA</sequence>
<evidence type="ECO:0000259" key="6">
    <source>
        <dbReference type="SMART" id="SM00829"/>
    </source>
</evidence>
<dbReference type="InterPro" id="IPR013154">
    <property type="entry name" value="ADH-like_N"/>
</dbReference>
<evidence type="ECO:0000256" key="3">
    <source>
        <dbReference type="ARBA" id="ARBA00022833"/>
    </source>
</evidence>
<organism evidence="7 8">
    <name type="scientific">Luteibacter flocculans</name>
    <dbReference type="NCBI Taxonomy" id="2780091"/>
    <lineage>
        <taxon>Bacteria</taxon>
        <taxon>Pseudomonadati</taxon>
        <taxon>Pseudomonadota</taxon>
        <taxon>Gammaproteobacteria</taxon>
        <taxon>Lysobacterales</taxon>
        <taxon>Rhodanobacteraceae</taxon>
        <taxon>Luteibacter</taxon>
    </lineage>
</organism>
<gene>
    <name evidence="7" type="ORF">IM816_00045</name>
</gene>
<evidence type="ECO:0000313" key="7">
    <source>
        <dbReference type="EMBL" id="URL58572.1"/>
    </source>
</evidence>
<dbReference type="Proteomes" id="UP001056681">
    <property type="component" value="Chromosome"/>
</dbReference>
<dbReference type="Pfam" id="PF00107">
    <property type="entry name" value="ADH_zinc_N"/>
    <property type="match status" value="1"/>
</dbReference>
<feature type="domain" description="Enoyl reductase (ER)" evidence="6">
    <location>
        <begin position="8"/>
        <end position="342"/>
    </location>
</feature>
<evidence type="ECO:0000256" key="1">
    <source>
        <dbReference type="ARBA" id="ARBA00001947"/>
    </source>
</evidence>
<keyword evidence="3 5" id="KW-0862">Zinc</keyword>
<dbReference type="InterPro" id="IPR036291">
    <property type="entry name" value="NAD(P)-bd_dom_sf"/>
</dbReference>
<comment type="similarity">
    <text evidence="5">Belongs to the zinc-containing alcohol dehydrogenase family.</text>
</comment>
<dbReference type="InterPro" id="IPR011032">
    <property type="entry name" value="GroES-like_sf"/>
</dbReference>
<keyword evidence="2 5" id="KW-0479">Metal-binding</keyword>
<dbReference type="Gene3D" id="3.40.50.720">
    <property type="entry name" value="NAD(P)-binding Rossmann-like Domain"/>
    <property type="match status" value="1"/>
</dbReference>
<dbReference type="SUPFAM" id="SSF51735">
    <property type="entry name" value="NAD(P)-binding Rossmann-fold domains"/>
    <property type="match status" value="1"/>
</dbReference>
<dbReference type="SUPFAM" id="SSF50129">
    <property type="entry name" value="GroES-like"/>
    <property type="match status" value="1"/>
</dbReference>
<evidence type="ECO:0000256" key="5">
    <source>
        <dbReference type="RuleBase" id="RU361277"/>
    </source>
</evidence>
<dbReference type="Gene3D" id="3.90.180.10">
    <property type="entry name" value="Medium-chain alcohol dehydrogenases, catalytic domain"/>
    <property type="match status" value="1"/>
</dbReference>
<dbReference type="InterPro" id="IPR002328">
    <property type="entry name" value="ADH_Zn_CS"/>
</dbReference>
<dbReference type="EMBL" id="CP063231">
    <property type="protein sequence ID" value="URL58572.1"/>
    <property type="molecule type" value="Genomic_DNA"/>
</dbReference>
<dbReference type="InterPro" id="IPR020843">
    <property type="entry name" value="ER"/>
</dbReference>
<keyword evidence="4" id="KW-0560">Oxidoreductase</keyword>